<feature type="region of interest" description="Disordered" evidence="3">
    <location>
        <begin position="1544"/>
        <end position="1564"/>
    </location>
</feature>
<dbReference type="Gene3D" id="3.40.50.1820">
    <property type="entry name" value="alpha/beta hydrolase"/>
    <property type="match status" value="1"/>
</dbReference>
<dbReference type="InterPro" id="IPR050557">
    <property type="entry name" value="RTX_toxin/Mannuronan_C5-epim"/>
</dbReference>
<keyword evidence="6" id="KW-1185">Reference proteome</keyword>
<dbReference type="EMBL" id="CYSE01000001">
    <property type="protein sequence ID" value="CUH76283.1"/>
    <property type="molecule type" value="Genomic_DNA"/>
</dbReference>
<dbReference type="GO" id="GO:0006629">
    <property type="term" value="P:lipid metabolic process"/>
    <property type="evidence" value="ECO:0007669"/>
    <property type="project" value="InterPro"/>
</dbReference>
<dbReference type="Gene3D" id="2.120.10.30">
    <property type="entry name" value="TolB, C-terminal domain"/>
    <property type="match status" value="2"/>
</dbReference>
<evidence type="ECO:0000259" key="4">
    <source>
        <dbReference type="SMART" id="SM00736"/>
    </source>
</evidence>
<dbReference type="InterPro" id="IPR011049">
    <property type="entry name" value="Serralysin-like_metalloprot_C"/>
</dbReference>
<dbReference type="PROSITE" id="PS00330">
    <property type="entry name" value="HEMOLYSIN_CALCIUM"/>
    <property type="match status" value="5"/>
</dbReference>
<reference evidence="5 6" key="1">
    <citation type="submission" date="2015-09" db="EMBL/GenBank/DDBJ databases">
        <authorList>
            <consortium name="Swine Surveillance"/>
        </authorList>
    </citation>
    <scope>NUCLEOTIDE SEQUENCE [LARGE SCALE GENOMIC DNA]</scope>
    <source>
        <strain evidence="5 6">CECT 7648</strain>
    </source>
</reference>
<organism evidence="5 6">
    <name type="scientific">Tropicibacter naphthalenivorans</name>
    <dbReference type="NCBI Taxonomy" id="441103"/>
    <lineage>
        <taxon>Bacteria</taxon>
        <taxon>Pseudomonadati</taxon>
        <taxon>Pseudomonadota</taxon>
        <taxon>Alphaproteobacteria</taxon>
        <taxon>Rhodobacterales</taxon>
        <taxon>Roseobacteraceae</taxon>
        <taxon>Tropicibacter</taxon>
    </lineage>
</organism>
<dbReference type="SUPFAM" id="SSF53474">
    <property type="entry name" value="alpha/beta-Hydrolases"/>
    <property type="match status" value="1"/>
</dbReference>
<evidence type="ECO:0000313" key="6">
    <source>
        <dbReference type="Proteomes" id="UP000054935"/>
    </source>
</evidence>
<dbReference type="InterPro" id="IPR001343">
    <property type="entry name" value="Hemolysn_Ca-bd"/>
</dbReference>
<dbReference type="Proteomes" id="UP000054935">
    <property type="component" value="Unassembled WGS sequence"/>
</dbReference>
<evidence type="ECO:0000313" key="5">
    <source>
        <dbReference type="EMBL" id="CUH76283.1"/>
    </source>
</evidence>
<dbReference type="SUPFAM" id="SSF69304">
    <property type="entry name" value="Tricorn protease N-terminal domain"/>
    <property type="match status" value="2"/>
</dbReference>
<dbReference type="InterPro" id="IPR011659">
    <property type="entry name" value="WD40"/>
</dbReference>
<dbReference type="STRING" id="441103.TRN7648_00871"/>
<accession>A0A0P1GK51</accession>
<name>A0A0P1GK51_9RHOB</name>
<dbReference type="Pfam" id="PF05345">
    <property type="entry name" value="He_PIG"/>
    <property type="match status" value="1"/>
</dbReference>
<dbReference type="GO" id="GO:0005509">
    <property type="term" value="F:calcium ion binding"/>
    <property type="evidence" value="ECO:0007669"/>
    <property type="project" value="InterPro"/>
</dbReference>
<dbReference type="PANTHER" id="PTHR38340:SF1">
    <property type="entry name" value="S-LAYER PROTEIN"/>
    <property type="match status" value="1"/>
</dbReference>
<dbReference type="PANTHER" id="PTHR38340">
    <property type="entry name" value="S-LAYER PROTEIN"/>
    <property type="match status" value="1"/>
</dbReference>
<dbReference type="SMART" id="SM00736">
    <property type="entry name" value="CADG"/>
    <property type="match status" value="1"/>
</dbReference>
<dbReference type="Gene3D" id="2.150.10.10">
    <property type="entry name" value="Serralysin-like metalloprotease, C-terminal"/>
    <property type="match status" value="4"/>
</dbReference>
<protein>
    <submittedName>
        <fullName evidence="5">Cyclolysin</fullName>
    </submittedName>
</protein>
<evidence type="ECO:0000256" key="3">
    <source>
        <dbReference type="SAM" id="MobiDB-lite"/>
    </source>
</evidence>
<gene>
    <name evidence="5" type="primary">cya_4</name>
    <name evidence="5" type="ORF">TRN7648_00871</name>
</gene>
<comment type="subcellular location">
    <subcellularLocation>
        <location evidence="1">Secreted</location>
    </subcellularLocation>
</comment>
<dbReference type="InterPro" id="IPR011042">
    <property type="entry name" value="6-blade_b-propeller_TolB-like"/>
</dbReference>
<dbReference type="RefSeq" id="WP_159452459.1">
    <property type="nucleotide sequence ID" value="NZ_CYSE01000001.1"/>
</dbReference>
<dbReference type="InterPro" id="IPR015919">
    <property type="entry name" value="Cadherin-like_sf"/>
</dbReference>
<sequence length="1695" mass="175802">MTVTLVSVQLSSTIYDYFYNKAYFRPESQSADGRYVVFYASGGPYSDGFNGYTSVYVRDIQTETTVRASIAHDGAVAFGWSGHPTISDDGRYIVFSSVASNLVPDDTNGAPDYFVTDLSAGTIERFQPAGVGVEPNASSSGAVISGDGRFVVFDSVASNLVQGDTNNTADVFVHDLQTGVTDLVSRTNDGTIADGVSDDAAISADGRFVAFRSRASNLLGGDTNGEWNIFLRDRELGTTTLINVGNDGALANDSSFGLALSDDGRFVAFRSFASNLVAGDTNAVSDVFVRDLVENTTVRVSVASDGTQGDAPSYEPVLSADGRFVAFTSRASNLVEGDTNGFTDVFVHDLLTGETVRVNVAEDGTQANAGVQSVSISADGQFITFDTPATNLIADGTYVHDIYQVTNPLFGGTAANRAPVWTGDTALSHEVGGSVDLALGLLFTDADGDALTFTVGDLPDGLTYDAASNRITGQVSVTGQYEVALTATDPSGATAEAVLTWDVTPGFQIDMAEFAARMVAYNIAGDDWAPDSSTIEAVIAANGYTRGAVIYFDGFAAVPLLSDTGAPILAIRGSADLLRDWAIADSDPLGVGVTQLENAWALLGSGTLRDWFETHGQNGVHLTGHSLGGAQAQLLASLASQVGYQVNSVSTFNSAGIPDSYAQAADAALIWQVHHWVSAGDVVSLAGEGFLDGAVTIYDLDTVTVANAAMPLVHFAHAHASQWANPAMYGSDFDLVPFTNRMEVPERITWTDSTDLSLEDYSPAFSNGFVDKEYLKFVYAMDAWSGLLHGTAKGQMVDLLMTRGTVEGARTQIGAVLRLIDEAAAAVGIDAFEVAQTAGILANAVYEALAPFFVAGAGARLLIGRLVSAAKLLYDIGVDAVVGIANWTIDTATGFLDFIETSADGLYAWGAETFAGVGDWGSETWDGLSGWATGAIEALGTWRSDRVMALSDWNALTFVKLGGMEVDQLLALGGWTAESLRAFGEWTDGTLNAAVGWTVDTITSLAGWSAGAILSLETWEQRSVENLINWSADRLALMGDWTVESFIALKDFNATQLAILQEAGLPFFEFIRDTGATMLQALAGTAHDGFVNIVGLGRDSLDALGDWSVDQLRALGNMSADAWAKFSEFTVDQARELAGLSVDLTQRIIAGGVSGYEAVKGAVGEAGSSAYQTILHFGSSIYRWKHQNPDADLTPILAPKTEKTGQGSLLGGGTAESFTLSSGNDVLLPGGGFDVARLGAGLDEISGDGAALDGLLVHDFTGDDRLRLQGSSFGAAAIAVTYGSAILDIDLDGDGIADTTIVLEGDFHGAAFVVEQDGADTILRVIGARNGIQETGTAGADHFVGSPGNDRINVGDGNDLIDGRAGADSILGGGGADTLIGDLGQDTLLGEVGNDLLQGGDDNDTLDGGFSHDTLQGGAGDDLLIGGYGDDSIDGGTGIDTADYSGFGGNIVVNLNITGAQNTNAGGTDTLTGIENLIGGDHADRLTGRTNDSLLEGGASSDRLYGLGGDDTLDGQTGNDQLLGGTGADLLIGGTGYDVLLGGSESDTLDGGSGNDQLRGGDGADTLEGGIGRDILIGGEFTGGGFPGDGAADVFVFNSAADSTRFGAGRDIIRDFEDGLDMIDVSGIDADEGTAGNQAFTLIGTAAFSHTAGELRYVNTAAATLLRGDTDGDGVADFDVYLNGVIALDGSDFIL</sequence>
<dbReference type="InterPro" id="IPR013783">
    <property type="entry name" value="Ig-like_fold"/>
</dbReference>
<dbReference type="Pfam" id="PF07676">
    <property type="entry name" value="PD40"/>
    <property type="match status" value="2"/>
</dbReference>
<dbReference type="InterPro" id="IPR002921">
    <property type="entry name" value="Fungal_lipase-type"/>
</dbReference>
<keyword evidence="2" id="KW-0964">Secreted</keyword>
<dbReference type="Pfam" id="PF01764">
    <property type="entry name" value="Lipase_3"/>
    <property type="match status" value="1"/>
</dbReference>
<dbReference type="GO" id="GO:0016020">
    <property type="term" value="C:membrane"/>
    <property type="evidence" value="ECO:0007669"/>
    <property type="project" value="InterPro"/>
</dbReference>
<dbReference type="InterPro" id="IPR029058">
    <property type="entry name" value="AB_hydrolase_fold"/>
</dbReference>
<dbReference type="GO" id="GO:0005576">
    <property type="term" value="C:extracellular region"/>
    <property type="evidence" value="ECO:0007669"/>
    <property type="project" value="UniProtKB-SubCell"/>
</dbReference>
<dbReference type="InterPro" id="IPR006644">
    <property type="entry name" value="Cadg"/>
</dbReference>
<dbReference type="Gene3D" id="2.60.40.10">
    <property type="entry name" value="Immunoglobulins"/>
    <property type="match status" value="1"/>
</dbReference>
<feature type="domain" description="Dystroglycan-type cadherin-like" evidence="4">
    <location>
        <begin position="422"/>
        <end position="510"/>
    </location>
</feature>
<dbReference type="SUPFAM" id="SSF51120">
    <property type="entry name" value="beta-Roll"/>
    <property type="match status" value="4"/>
</dbReference>
<evidence type="ECO:0000256" key="1">
    <source>
        <dbReference type="ARBA" id="ARBA00004613"/>
    </source>
</evidence>
<evidence type="ECO:0000256" key="2">
    <source>
        <dbReference type="ARBA" id="ARBA00022525"/>
    </source>
</evidence>
<dbReference type="PRINTS" id="PR00313">
    <property type="entry name" value="CABNDNGRPT"/>
</dbReference>
<proteinExistence type="predicted"/>
<dbReference type="SUPFAM" id="SSF49313">
    <property type="entry name" value="Cadherin-like"/>
    <property type="match status" value="1"/>
</dbReference>
<dbReference type="CDD" id="cd00741">
    <property type="entry name" value="Lipase"/>
    <property type="match status" value="1"/>
</dbReference>
<dbReference type="InterPro" id="IPR018511">
    <property type="entry name" value="Hemolysin-typ_Ca-bd_CS"/>
</dbReference>
<dbReference type="Pfam" id="PF00353">
    <property type="entry name" value="HemolysinCabind"/>
    <property type="match status" value="5"/>
</dbReference>